<dbReference type="Pfam" id="PF05795">
    <property type="entry name" value="Plasmodium_Vir"/>
    <property type="match status" value="2"/>
</dbReference>
<reference evidence="2" key="2">
    <citation type="submission" date="2016-05" db="EMBL/GenBank/DDBJ databases">
        <authorList>
            <person name="Lavstsen T."/>
            <person name="Jespersen J.S."/>
        </authorList>
    </citation>
    <scope>NUCLEOTIDE SEQUENCE [LARGE SCALE GENOMIC DNA]</scope>
</reference>
<evidence type="ECO:0000313" key="4">
    <source>
        <dbReference type="Proteomes" id="UP000078546"/>
    </source>
</evidence>
<gene>
    <name evidence="3" type="ORF">POVCU1_062100</name>
    <name evidence="2" type="ORF">POVCU2_0070590</name>
</gene>
<name>A0A1A8WKT8_PLAOA</name>
<dbReference type="EMBL" id="FLQU01001179">
    <property type="protein sequence ID" value="SBS91877.1"/>
    <property type="molecule type" value="Genomic_DNA"/>
</dbReference>
<proteinExistence type="predicted"/>
<dbReference type="EMBL" id="FLQV01002094">
    <property type="protein sequence ID" value="SBT00750.1"/>
    <property type="molecule type" value="Genomic_DNA"/>
</dbReference>
<feature type="transmembrane region" description="Helical" evidence="1">
    <location>
        <begin position="247"/>
        <end position="265"/>
    </location>
</feature>
<evidence type="ECO:0000313" key="2">
    <source>
        <dbReference type="EMBL" id="SBS91877.1"/>
    </source>
</evidence>
<accession>A0A1A8WKT8</accession>
<keyword evidence="1" id="KW-0812">Transmembrane</keyword>
<keyword evidence="1" id="KW-1133">Transmembrane helix</keyword>
<dbReference type="InterPro" id="IPR008780">
    <property type="entry name" value="Plasmodium_Vir"/>
</dbReference>
<dbReference type="Proteomes" id="UP000078546">
    <property type="component" value="Unassembled WGS sequence"/>
</dbReference>
<dbReference type="Proteomes" id="UP000078560">
    <property type="component" value="Unassembled WGS sequence"/>
</dbReference>
<keyword evidence="1" id="KW-0472">Membrane</keyword>
<organism evidence="2 5">
    <name type="scientific">Plasmodium ovale curtisi</name>
    <dbReference type="NCBI Taxonomy" id="864141"/>
    <lineage>
        <taxon>Eukaryota</taxon>
        <taxon>Sar</taxon>
        <taxon>Alveolata</taxon>
        <taxon>Apicomplexa</taxon>
        <taxon>Aconoidasida</taxon>
        <taxon>Haemosporida</taxon>
        <taxon>Plasmodiidae</taxon>
        <taxon>Plasmodium</taxon>
        <taxon>Plasmodium (Plasmodium)</taxon>
    </lineage>
</organism>
<evidence type="ECO:0000313" key="5">
    <source>
        <dbReference type="Proteomes" id="UP000078560"/>
    </source>
</evidence>
<evidence type="ECO:0000256" key="1">
    <source>
        <dbReference type="SAM" id="Phobius"/>
    </source>
</evidence>
<protein>
    <submittedName>
        <fullName evidence="2">PIR Superfamily Protein</fullName>
    </submittedName>
</protein>
<dbReference type="AlphaFoldDB" id="A0A1A8WKT8"/>
<evidence type="ECO:0000313" key="3">
    <source>
        <dbReference type="EMBL" id="SBT00750.1"/>
    </source>
</evidence>
<sequence length="319" mass="36868">MDNDINYLPSVKNYKNMDSISSLYDGNHKKCSELQKRLQQYKEIEDICLKATAVLGNFDKLNIDTSILDTCNVFKYWMFDLLFNGFIVKKGYKDYSEDIFNEIFNFWNDFKGSDKCQFTFDSIFQLVFEKLKTLYEYSLDYANLSYNVYQSNEGCSVAYNNYIIKGVQIYEEIKHDCGSSNNKPYCELLKIIRQKNNNSDLLPLKSCKIKSAMPENREQERILSYVDGDPVTQAKDELTEHSTSGSVMAAISILLGILLISFIIYKFTPLGSSFRAQFIKMKNILMNTEEEKSDELLEGATNEVHNISPTEHSIGYHPR</sequence>
<dbReference type="VEuPathDB" id="PlasmoDB:PocGH01_00036000"/>
<reference evidence="4 5" key="1">
    <citation type="submission" date="2016-05" db="EMBL/GenBank/DDBJ databases">
        <authorList>
            <person name="Naeem Raeece"/>
        </authorList>
    </citation>
    <scope>NUCLEOTIDE SEQUENCE [LARGE SCALE GENOMIC DNA]</scope>
</reference>